<evidence type="ECO:0000256" key="8">
    <source>
        <dbReference type="ARBA" id="ARBA00023288"/>
    </source>
</evidence>
<feature type="compositionally biased region" description="Low complexity" evidence="9">
    <location>
        <begin position="220"/>
        <end position="247"/>
    </location>
</feature>
<dbReference type="OrthoDB" id="417697at2759"/>
<evidence type="ECO:0000313" key="12">
    <source>
        <dbReference type="Proteomes" id="UP000595140"/>
    </source>
</evidence>
<keyword evidence="6" id="KW-1015">Disulfide bond</keyword>
<proteinExistence type="predicted"/>
<evidence type="ECO:0000256" key="3">
    <source>
        <dbReference type="ARBA" id="ARBA00022622"/>
    </source>
</evidence>
<evidence type="ECO:0000256" key="7">
    <source>
        <dbReference type="ARBA" id="ARBA00023180"/>
    </source>
</evidence>
<protein>
    <recommendedName>
        <fullName evidence="10">X8 domain-containing protein</fullName>
    </recommendedName>
</protein>
<dbReference type="GO" id="GO:0009506">
    <property type="term" value="C:plasmodesma"/>
    <property type="evidence" value="ECO:0007669"/>
    <property type="project" value="UniProtKB-ARBA"/>
</dbReference>
<keyword evidence="8" id="KW-0449">Lipoprotein</keyword>
<keyword evidence="3" id="KW-0336">GPI-anchor</keyword>
<name>A0A484K7U3_9ASTE</name>
<dbReference type="Pfam" id="PF07983">
    <property type="entry name" value="X8"/>
    <property type="match status" value="1"/>
</dbReference>
<evidence type="ECO:0000256" key="9">
    <source>
        <dbReference type="SAM" id="MobiDB-lite"/>
    </source>
</evidence>
<accession>A0A484K7U3</accession>
<evidence type="ECO:0000259" key="10">
    <source>
        <dbReference type="SMART" id="SM00768"/>
    </source>
</evidence>
<comment type="subcellular location">
    <subcellularLocation>
        <location evidence="1">Cell membrane</location>
        <topology evidence="1">Lipid-anchor</topology>
        <topology evidence="1">GPI-anchor</topology>
    </subcellularLocation>
</comment>
<feature type="compositionally biased region" description="Low complexity" evidence="9">
    <location>
        <begin position="189"/>
        <end position="198"/>
    </location>
</feature>
<dbReference type="Gene3D" id="1.20.58.1040">
    <property type="match status" value="1"/>
</dbReference>
<reference evidence="11 12" key="1">
    <citation type="submission" date="2018-04" db="EMBL/GenBank/DDBJ databases">
        <authorList>
            <person name="Vogel A."/>
        </authorList>
    </citation>
    <scope>NUCLEOTIDE SEQUENCE [LARGE SCALE GENOMIC DNA]</scope>
</reference>
<dbReference type="GO" id="GO:0005886">
    <property type="term" value="C:plasma membrane"/>
    <property type="evidence" value="ECO:0007669"/>
    <property type="project" value="UniProtKB-SubCell"/>
</dbReference>
<keyword evidence="2" id="KW-1003">Cell membrane</keyword>
<keyword evidence="12" id="KW-1185">Reference proteome</keyword>
<dbReference type="FunFam" id="1.20.58.1040:FF:000001">
    <property type="entry name" value="Glucan endo-1,3-beta-glucosidase 4"/>
    <property type="match status" value="1"/>
</dbReference>
<dbReference type="GO" id="GO:0098552">
    <property type="term" value="C:side of membrane"/>
    <property type="evidence" value="ECO:0007669"/>
    <property type="project" value="UniProtKB-KW"/>
</dbReference>
<feature type="region of interest" description="Disordered" evidence="9">
    <location>
        <begin position="187"/>
        <end position="247"/>
    </location>
</feature>
<evidence type="ECO:0000256" key="5">
    <source>
        <dbReference type="ARBA" id="ARBA00023136"/>
    </source>
</evidence>
<evidence type="ECO:0000256" key="4">
    <source>
        <dbReference type="ARBA" id="ARBA00022729"/>
    </source>
</evidence>
<dbReference type="PANTHER" id="PTHR31044">
    <property type="entry name" value="BETA-1,3 GLUCANASE"/>
    <property type="match status" value="1"/>
</dbReference>
<feature type="compositionally biased region" description="Pro residues" evidence="9">
    <location>
        <begin position="199"/>
        <end position="219"/>
    </location>
</feature>
<evidence type="ECO:0000256" key="1">
    <source>
        <dbReference type="ARBA" id="ARBA00004609"/>
    </source>
</evidence>
<keyword evidence="7" id="KW-0325">Glycoprotein</keyword>
<keyword evidence="5" id="KW-0472">Membrane</keyword>
<organism evidence="11 12">
    <name type="scientific">Cuscuta campestris</name>
    <dbReference type="NCBI Taxonomy" id="132261"/>
    <lineage>
        <taxon>Eukaryota</taxon>
        <taxon>Viridiplantae</taxon>
        <taxon>Streptophyta</taxon>
        <taxon>Embryophyta</taxon>
        <taxon>Tracheophyta</taxon>
        <taxon>Spermatophyta</taxon>
        <taxon>Magnoliopsida</taxon>
        <taxon>eudicotyledons</taxon>
        <taxon>Gunneridae</taxon>
        <taxon>Pentapetalae</taxon>
        <taxon>asterids</taxon>
        <taxon>lamiids</taxon>
        <taxon>Solanales</taxon>
        <taxon>Convolvulaceae</taxon>
        <taxon>Cuscuteae</taxon>
        <taxon>Cuscuta</taxon>
        <taxon>Cuscuta subgen. Grammica</taxon>
        <taxon>Cuscuta sect. Cleistogrammica</taxon>
    </lineage>
</organism>
<dbReference type="PANTHER" id="PTHR31044:SF120">
    <property type="entry name" value="CARBOHYDRATE-BINDING X8 DOMAIN SUPERFAMILY PROTEIN"/>
    <property type="match status" value="1"/>
</dbReference>
<evidence type="ECO:0000256" key="2">
    <source>
        <dbReference type="ARBA" id="ARBA00022475"/>
    </source>
</evidence>
<keyword evidence="4" id="KW-0732">Signal</keyword>
<evidence type="ECO:0000256" key="6">
    <source>
        <dbReference type="ARBA" id="ARBA00023157"/>
    </source>
</evidence>
<dbReference type="InterPro" id="IPR012946">
    <property type="entry name" value="X8"/>
</dbReference>
<feature type="domain" description="X8" evidence="10">
    <location>
        <begin position="106"/>
        <end position="188"/>
    </location>
</feature>
<gene>
    <name evidence="11" type="ORF">CCAM_LOCUS2401</name>
</gene>
<dbReference type="AlphaFoldDB" id="A0A484K7U3"/>
<sequence length="307" mass="31823">MNQKKQHLLCPTQSKKRQHPNIHSVVTLLDIRAKIKVDKEGEADPLIPAVVTVPAATTTTPFPFQNPNNAGPITNPVTTPPASTNPPLSPAVFAPPAATNPPGGQTWCVAKPGLSDSSLQPALDYACGQVDCKEIQQNGRCFNPSTVQSHASFAFNAYYHKNPSPASCDFGGTAVITYVNPSSDSCVYPTTSGSTSSPSPVPQMPPPPTTSSVPVPVPTPTTAVPTPIMSPTTTTSSPLPGGVPSTGTFPPVFPNMTNPTIPIITPTGQIPGISPASTSTSTLLQPVLGPVFLMVSSICFGTLVLKI</sequence>
<dbReference type="SMART" id="SM00768">
    <property type="entry name" value="X8"/>
    <property type="match status" value="1"/>
</dbReference>
<dbReference type="InterPro" id="IPR044788">
    <property type="entry name" value="X8_dom_prot"/>
</dbReference>
<dbReference type="EMBL" id="OOIL02000116">
    <property type="protein sequence ID" value="VFQ60625.1"/>
    <property type="molecule type" value="Genomic_DNA"/>
</dbReference>
<evidence type="ECO:0000313" key="11">
    <source>
        <dbReference type="EMBL" id="VFQ60625.1"/>
    </source>
</evidence>
<dbReference type="Proteomes" id="UP000595140">
    <property type="component" value="Unassembled WGS sequence"/>
</dbReference>